<evidence type="ECO:0000256" key="3">
    <source>
        <dbReference type="ARBA" id="ARBA00022989"/>
    </source>
</evidence>
<feature type="transmembrane region" description="Helical" evidence="5">
    <location>
        <begin position="41"/>
        <end position="59"/>
    </location>
</feature>
<accession>A0A286UWU3</accession>
<feature type="transmembrane region" description="Helical" evidence="5">
    <location>
        <begin position="155"/>
        <end position="179"/>
    </location>
</feature>
<reference evidence="6 7" key="1">
    <citation type="journal article" date="2017" name="Mol. Ecol.">
        <title>Comparative and population genomic landscape of Phellinus noxius: A hypervariable fungus causing root rot in trees.</title>
        <authorList>
            <person name="Chung C.L."/>
            <person name="Lee T.J."/>
            <person name="Akiba M."/>
            <person name="Lee H.H."/>
            <person name="Kuo T.H."/>
            <person name="Liu D."/>
            <person name="Ke H.M."/>
            <person name="Yokoi T."/>
            <person name="Roa M.B."/>
            <person name="Lu M.J."/>
            <person name="Chang Y.Y."/>
            <person name="Ann P.J."/>
            <person name="Tsai J.N."/>
            <person name="Chen C.Y."/>
            <person name="Tzean S.S."/>
            <person name="Ota Y."/>
            <person name="Hattori T."/>
            <person name="Sahashi N."/>
            <person name="Liou R.F."/>
            <person name="Kikuchi T."/>
            <person name="Tsai I.J."/>
        </authorList>
    </citation>
    <scope>NUCLEOTIDE SEQUENCE [LARGE SCALE GENOMIC DNA]</scope>
    <source>
        <strain evidence="6 7">FFPRI411160</strain>
    </source>
</reference>
<comment type="caution">
    <text evidence="6">The sequence shown here is derived from an EMBL/GenBank/DDBJ whole genome shotgun (WGS) entry which is preliminary data.</text>
</comment>
<dbReference type="Proteomes" id="UP000217199">
    <property type="component" value="Unassembled WGS sequence"/>
</dbReference>
<evidence type="ECO:0000313" key="6">
    <source>
        <dbReference type="EMBL" id="PAV24073.1"/>
    </source>
</evidence>
<keyword evidence="4 5" id="KW-0472">Membrane</keyword>
<evidence type="ECO:0000256" key="2">
    <source>
        <dbReference type="ARBA" id="ARBA00022692"/>
    </source>
</evidence>
<dbReference type="AlphaFoldDB" id="A0A286UWU3"/>
<dbReference type="OrthoDB" id="2354757at2759"/>
<dbReference type="InterPro" id="IPR051380">
    <property type="entry name" value="pH-response_reg_palI/RIM9"/>
</dbReference>
<dbReference type="GO" id="GO:0032153">
    <property type="term" value="C:cell division site"/>
    <property type="evidence" value="ECO:0007669"/>
    <property type="project" value="TreeGrafter"/>
</dbReference>
<name>A0A286UWU3_9AGAM</name>
<keyword evidence="7" id="KW-1185">Reference proteome</keyword>
<gene>
    <name evidence="6" type="ORF">PNOK_0114100</name>
</gene>
<evidence type="ECO:0000313" key="7">
    <source>
        <dbReference type="Proteomes" id="UP000217199"/>
    </source>
</evidence>
<comment type="subcellular location">
    <subcellularLocation>
        <location evidence="1">Membrane</location>
        <topology evidence="1">Multi-pass membrane protein</topology>
    </subcellularLocation>
</comment>
<dbReference type="InParanoid" id="A0A286UWU3"/>
<dbReference type="GO" id="GO:0035838">
    <property type="term" value="C:growing cell tip"/>
    <property type="evidence" value="ECO:0007669"/>
    <property type="project" value="TreeGrafter"/>
</dbReference>
<feature type="transmembrane region" description="Helical" evidence="5">
    <location>
        <begin position="6"/>
        <end position="29"/>
    </location>
</feature>
<feature type="transmembrane region" description="Helical" evidence="5">
    <location>
        <begin position="79"/>
        <end position="100"/>
    </location>
</feature>
<dbReference type="PANTHER" id="PTHR28013">
    <property type="entry name" value="PROTEIN DCV1-RELATED"/>
    <property type="match status" value="1"/>
</dbReference>
<evidence type="ECO:0000256" key="4">
    <source>
        <dbReference type="ARBA" id="ARBA00023136"/>
    </source>
</evidence>
<sequence length="192" mass="21056">MVSPAFPGFFFCFAGTVLLVVASVSVPTWNAISFLDVGRTHFGVFGYTGTGTSIGYNFPTRLGGHDMNDSILHHLTQTLVLIPIAAGIAGLSSFFGLFGLANKRFGTIMMAIFAFLAFLVSLVAWVLEMVLFSIWRRRIRESSGDNAADYGHANWIVLGGVVALFLAFIFASCGCCGRYKHKHHHHRSRNDF</sequence>
<dbReference type="EMBL" id="NBII01000001">
    <property type="protein sequence ID" value="PAV24073.1"/>
    <property type="molecule type" value="Genomic_DNA"/>
</dbReference>
<organism evidence="6 7">
    <name type="scientific">Pyrrhoderma noxium</name>
    <dbReference type="NCBI Taxonomy" id="2282107"/>
    <lineage>
        <taxon>Eukaryota</taxon>
        <taxon>Fungi</taxon>
        <taxon>Dikarya</taxon>
        <taxon>Basidiomycota</taxon>
        <taxon>Agaricomycotina</taxon>
        <taxon>Agaricomycetes</taxon>
        <taxon>Hymenochaetales</taxon>
        <taxon>Hymenochaetaceae</taxon>
        <taxon>Pyrrhoderma</taxon>
    </lineage>
</organism>
<dbReference type="InterPro" id="IPR009571">
    <property type="entry name" value="SUR7/Rim9-like_fungi"/>
</dbReference>
<keyword evidence="2 5" id="KW-0812">Transmembrane</keyword>
<dbReference type="STRING" id="2282107.A0A286UWU3"/>
<dbReference type="PANTHER" id="PTHR28013:SF3">
    <property type="entry name" value="PROTEIN DCV1-RELATED"/>
    <property type="match status" value="1"/>
</dbReference>
<dbReference type="Pfam" id="PF06687">
    <property type="entry name" value="SUR7"/>
    <property type="match status" value="1"/>
</dbReference>
<keyword evidence="3 5" id="KW-1133">Transmembrane helix</keyword>
<proteinExistence type="predicted"/>
<evidence type="ECO:0000256" key="5">
    <source>
        <dbReference type="SAM" id="Phobius"/>
    </source>
</evidence>
<dbReference type="GO" id="GO:0005886">
    <property type="term" value="C:plasma membrane"/>
    <property type="evidence" value="ECO:0007669"/>
    <property type="project" value="InterPro"/>
</dbReference>
<feature type="transmembrane region" description="Helical" evidence="5">
    <location>
        <begin position="112"/>
        <end position="135"/>
    </location>
</feature>
<protein>
    <submittedName>
        <fullName evidence="6">Pali-domain-containing</fullName>
    </submittedName>
</protein>
<evidence type="ECO:0000256" key="1">
    <source>
        <dbReference type="ARBA" id="ARBA00004141"/>
    </source>
</evidence>